<dbReference type="Pfam" id="PF00412">
    <property type="entry name" value="LIM"/>
    <property type="match status" value="2"/>
</dbReference>
<dbReference type="Proteomes" id="UP000191144">
    <property type="component" value="Chromosome F"/>
</dbReference>
<dbReference type="GO" id="GO:0030695">
    <property type="term" value="F:GTPase regulator activity"/>
    <property type="evidence" value="ECO:0007669"/>
    <property type="project" value="UniProtKB-ARBA"/>
</dbReference>
<evidence type="ECO:0000256" key="3">
    <source>
        <dbReference type="ARBA" id="ARBA00022833"/>
    </source>
</evidence>
<evidence type="ECO:0000313" key="9">
    <source>
        <dbReference type="Proteomes" id="UP000191144"/>
    </source>
</evidence>
<gene>
    <name evidence="8" type="ORF">LAME_0F03730G</name>
</gene>
<feature type="region of interest" description="Disordered" evidence="6">
    <location>
        <begin position="187"/>
        <end position="236"/>
    </location>
</feature>
<dbReference type="GO" id="GO:0003712">
    <property type="term" value="F:transcription coregulator activity"/>
    <property type="evidence" value="ECO:0007669"/>
    <property type="project" value="TreeGrafter"/>
</dbReference>
<evidence type="ECO:0000256" key="4">
    <source>
        <dbReference type="ARBA" id="ARBA00023038"/>
    </source>
</evidence>
<dbReference type="GO" id="GO:0005634">
    <property type="term" value="C:nucleus"/>
    <property type="evidence" value="ECO:0007669"/>
    <property type="project" value="TreeGrafter"/>
</dbReference>
<feature type="compositionally biased region" description="Polar residues" evidence="6">
    <location>
        <begin position="187"/>
        <end position="212"/>
    </location>
</feature>
<feature type="compositionally biased region" description="Polar residues" evidence="6">
    <location>
        <begin position="539"/>
        <end position="555"/>
    </location>
</feature>
<feature type="compositionally biased region" description="Basic and acidic residues" evidence="6">
    <location>
        <begin position="63"/>
        <end position="92"/>
    </location>
</feature>
<dbReference type="InterPro" id="IPR001781">
    <property type="entry name" value="Znf_LIM"/>
</dbReference>
<keyword evidence="4 5" id="KW-0440">LIM domain</keyword>
<sequence>MQGSIYSSPFPALNPRVRYKTALERAGFDTIHNRPQRAPEREKPYLAGRHVSEGGSALFGMRSEPRLTRTEPNSKTRAVSAKEPHPRHDGFKMTELQQELPTARQLNQFGETGLSQRPPVPQSQFVEHNNGSLVDEQVYRNVGVGSSIAAENSSTRNKRESSVFDFEKKRTSIDPVEKSFLQLTQTSNYSNASSQERVFTPYETESTTSVNVSDEDDFEDAHSQRDPTEETPSMDKWRSIMRYSGATQDNSQYEEPAQLEGPEGYDLNATPHSKRQSESSISFTPVAELHVNLSPQKTSEPALMSLPVISVSADEQEETLPPLPAVVFKPDSRTTTKEVDTAVSDHEETIEPLKPLNIKSKSVQHQPSQSHEQEVSQHALNYSGYKLQDNIQIDENEIEPEEAEETLDDFDPSSTLKSSLQVEKLLAQLDDISTNRNLAVGSPRPNLTSRFKKSSAYLSGFIPAATEVDTAVEDSLQPNAILQNDTQSFDVTDYKPQSIRLANDAVEALKDELSTDSDGSPKFFKFRQDLGALQKHSSDTGATGSYSGIDNSDSLMPSERLKHSSNNTISLRERTAIPTSVLRQVDENKNDHPSDTGMADGTDHTESSIPHKYPPGQGPCRACGLEVTSKSIYSKKEDELSGQWHRGCFSCIKCDVKFSKRVPCFILDDQPYCQMHFHIANNSICQICHQFIEGECLENDRDERFHAECLRCFRCQNPIREDYYLFNYELPLCHNHDIEALKLEALSEFGDTTTISKRRTRIVNFT</sequence>
<feature type="region of interest" description="Disordered" evidence="6">
    <location>
        <begin position="535"/>
        <end position="617"/>
    </location>
</feature>
<proteinExistence type="predicted"/>
<evidence type="ECO:0000259" key="7">
    <source>
        <dbReference type="PROSITE" id="PS50023"/>
    </source>
</evidence>
<keyword evidence="9" id="KW-1185">Reference proteome</keyword>
<keyword evidence="3 5" id="KW-0862">Zinc</keyword>
<dbReference type="OrthoDB" id="1112565at2759"/>
<dbReference type="CDD" id="cd09397">
    <property type="entry name" value="LIM1_UF1"/>
    <property type="match status" value="1"/>
</dbReference>
<keyword evidence="2" id="KW-0677">Repeat</keyword>
<evidence type="ECO:0000256" key="6">
    <source>
        <dbReference type="SAM" id="MobiDB-lite"/>
    </source>
</evidence>
<feature type="domain" description="LIM zinc-binding" evidence="7">
    <location>
        <begin position="618"/>
        <end position="683"/>
    </location>
</feature>
<accession>A0A1G4JRQ3</accession>
<dbReference type="PANTHER" id="PTHR24205:SF16">
    <property type="entry name" value="GH01042P-RELATED"/>
    <property type="match status" value="1"/>
</dbReference>
<dbReference type="GO" id="GO:0046872">
    <property type="term" value="F:metal ion binding"/>
    <property type="evidence" value="ECO:0007669"/>
    <property type="project" value="UniProtKB-KW"/>
</dbReference>
<reference evidence="9" key="1">
    <citation type="submission" date="2016-03" db="EMBL/GenBank/DDBJ databases">
        <authorList>
            <person name="Devillers Hugo."/>
        </authorList>
    </citation>
    <scope>NUCLEOTIDE SEQUENCE [LARGE SCALE GENOMIC DNA]</scope>
</reference>
<dbReference type="PROSITE" id="PS00478">
    <property type="entry name" value="LIM_DOMAIN_1"/>
    <property type="match status" value="2"/>
</dbReference>
<feature type="region of interest" description="Disordered" evidence="6">
    <location>
        <begin position="28"/>
        <end position="92"/>
    </location>
</feature>
<dbReference type="SMART" id="SM00132">
    <property type="entry name" value="LIM"/>
    <property type="match status" value="2"/>
</dbReference>
<evidence type="ECO:0000256" key="2">
    <source>
        <dbReference type="ARBA" id="ARBA00022737"/>
    </source>
</evidence>
<protein>
    <submittedName>
        <fullName evidence="8">LAME_0F03730g1_1</fullName>
    </submittedName>
</protein>
<keyword evidence="1 5" id="KW-0479">Metal-binding</keyword>
<name>A0A1G4JRQ3_9SACH</name>
<dbReference type="Gene3D" id="2.10.110.10">
    <property type="entry name" value="Cysteine Rich Protein"/>
    <property type="match status" value="2"/>
</dbReference>
<evidence type="ECO:0000313" key="8">
    <source>
        <dbReference type="EMBL" id="SCU93414.1"/>
    </source>
</evidence>
<dbReference type="PANTHER" id="PTHR24205">
    <property type="entry name" value="FOUR AND A HALF LIM DOMAINS PROTEIN"/>
    <property type="match status" value="1"/>
</dbReference>
<evidence type="ECO:0000256" key="5">
    <source>
        <dbReference type="PROSITE-ProRule" id="PRU00125"/>
    </source>
</evidence>
<dbReference type="SUPFAM" id="SSF57716">
    <property type="entry name" value="Glucocorticoid receptor-like (DNA-binding domain)"/>
    <property type="match status" value="1"/>
</dbReference>
<feature type="compositionally biased region" description="Basic and acidic residues" evidence="6">
    <location>
        <begin position="584"/>
        <end position="594"/>
    </location>
</feature>
<feature type="compositionally biased region" description="Basic and acidic residues" evidence="6">
    <location>
        <begin position="220"/>
        <end position="236"/>
    </location>
</feature>
<organism evidence="8 9">
    <name type="scientific">Lachancea meyersii CBS 8951</name>
    <dbReference type="NCBI Taxonomy" id="1266667"/>
    <lineage>
        <taxon>Eukaryota</taxon>
        <taxon>Fungi</taxon>
        <taxon>Dikarya</taxon>
        <taxon>Ascomycota</taxon>
        <taxon>Saccharomycotina</taxon>
        <taxon>Saccharomycetes</taxon>
        <taxon>Saccharomycetales</taxon>
        <taxon>Saccharomycetaceae</taxon>
        <taxon>Lachancea</taxon>
    </lineage>
</organism>
<dbReference type="AlphaFoldDB" id="A0A1G4JRQ3"/>
<dbReference type="EMBL" id="LT598477">
    <property type="protein sequence ID" value="SCU93414.1"/>
    <property type="molecule type" value="Genomic_DNA"/>
</dbReference>
<evidence type="ECO:0000256" key="1">
    <source>
        <dbReference type="ARBA" id="ARBA00022723"/>
    </source>
</evidence>
<dbReference type="PROSITE" id="PS50023">
    <property type="entry name" value="LIM_DOMAIN_2"/>
    <property type="match status" value="1"/>
</dbReference>
<dbReference type="CDD" id="cd08368">
    <property type="entry name" value="LIM"/>
    <property type="match status" value="1"/>
</dbReference>